<name>A0A173V718_9FIRM</name>
<sequence length="121" mass="14383">MDGPVFKIKDDPRITRVGKFIRKTSIDELPQLWNILKGDMSIVGPRPALPREVEQYGDYEKQRLYVTPGLSCYWQIAPHRNDLSFEEWMDLDVKYVKERSFWVDWKIIFKTFKVCLLGRGE</sequence>
<comment type="similarity">
    <text evidence="1">Belongs to the bacterial sugar transferase family.</text>
</comment>
<dbReference type="AlphaFoldDB" id="A0A173V718"/>
<dbReference type="InterPro" id="IPR003362">
    <property type="entry name" value="Bact_transf"/>
</dbReference>
<dbReference type="PANTHER" id="PTHR30576">
    <property type="entry name" value="COLANIC BIOSYNTHESIS UDP-GLUCOSE LIPID CARRIER TRANSFERASE"/>
    <property type="match status" value="1"/>
</dbReference>
<evidence type="ECO:0000313" key="3">
    <source>
        <dbReference type="EMBL" id="CUN22794.1"/>
    </source>
</evidence>
<organism evidence="3 4">
    <name type="scientific">Faecalibacterium prausnitzii</name>
    <dbReference type="NCBI Taxonomy" id="853"/>
    <lineage>
        <taxon>Bacteria</taxon>
        <taxon>Bacillati</taxon>
        <taxon>Bacillota</taxon>
        <taxon>Clostridia</taxon>
        <taxon>Eubacteriales</taxon>
        <taxon>Oscillospiraceae</taxon>
        <taxon>Faecalibacterium</taxon>
    </lineage>
</organism>
<keyword evidence="3" id="KW-0808">Transferase</keyword>
<proteinExistence type="inferred from homology"/>
<evidence type="ECO:0000313" key="4">
    <source>
        <dbReference type="Proteomes" id="UP000095649"/>
    </source>
</evidence>
<dbReference type="Proteomes" id="UP000095649">
    <property type="component" value="Unassembled WGS sequence"/>
</dbReference>
<reference evidence="3 4" key="1">
    <citation type="submission" date="2015-09" db="EMBL/GenBank/DDBJ databases">
        <authorList>
            <consortium name="Pathogen Informatics"/>
        </authorList>
    </citation>
    <scope>NUCLEOTIDE SEQUENCE [LARGE SCALE GENOMIC DNA]</scope>
    <source>
        <strain evidence="3 4">2789STDY5834970</strain>
    </source>
</reference>
<gene>
    <name evidence="3" type="primary">wcaJ_5</name>
    <name evidence="3" type="ORF">ERS852582_02627</name>
</gene>
<accession>A0A173V718</accession>
<dbReference type="Pfam" id="PF02397">
    <property type="entry name" value="Bac_transf"/>
    <property type="match status" value="1"/>
</dbReference>
<evidence type="ECO:0000256" key="1">
    <source>
        <dbReference type="ARBA" id="ARBA00006464"/>
    </source>
</evidence>
<feature type="domain" description="Bacterial sugar transferase" evidence="2">
    <location>
        <begin position="3"/>
        <end position="116"/>
    </location>
</feature>
<evidence type="ECO:0000259" key="2">
    <source>
        <dbReference type="Pfam" id="PF02397"/>
    </source>
</evidence>
<dbReference type="GO" id="GO:0016780">
    <property type="term" value="F:phosphotransferase activity, for other substituted phosphate groups"/>
    <property type="evidence" value="ECO:0007669"/>
    <property type="project" value="TreeGrafter"/>
</dbReference>
<dbReference type="EMBL" id="CYXN01000037">
    <property type="protein sequence ID" value="CUN22794.1"/>
    <property type="molecule type" value="Genomic_DNA"/>
</dbReference>
<dbReference type="PANTHER" id="PTHR30576:SF0">
    <property type="entry name" value="UNDECAPRENYL-PHOSPHATE N-ACETYLGALACTOSAMINYL 1-PHOSPHATE TRANSFERASE-RELATED"/>
    <property type="match status" value="1"/>
</dbReference>
<protein>
    <submittedName>
        <fullName evidence="3">Putative colanic biosynthesis UDP-glucose lipid carrier transferase</fullName>
    </submittedName>
</protein>